<dbReference type="GO" id="GO:0030313">
    <property type="term" value="C:cell envelope"/>
    <property type="evidence" value="ECO:0007669"/>
    <property type="project" value="UniProtKB-SubCell"/>
</dbReference>
<accession>A0A927N321</accession>
<dbReference type="AlphaFoldDB" id="A0A927N321"/>
<dbReference type="InterPro" id="IPR006311">
    <property type="entry name" value="TAT_signal"/>
</dbReference>
<organism evidence="5 6">
    <name type="scientific">Actinopolymorpha pittospori</name>
    <dbReference type="NCBI Taxonomy" id="648752"/>
    <lineage>
        <taxon>Bacteria</taxon>
        <taxon>Bacillati</taxon>
        <taxon>Actinomycetota</taxon>
        <taxon>Actinomycetes</taxon>
        <taxon>Propionibacteriales</taxon>
        <taxon>Actinopolymorphaceae</taxon>
        <taxon>Actinopolymorpha</taxon>
    </lineage>
</organism>
<comment type="caution">
    <text evidence="5">The sequence shown here is derived from an EMBL/GenBank/DDBJ whole genome shotgun (WGS) entry which is preliminary data.</text>
</comment>
<sequence length="550" mass="60534">MTMSDRGTPSVTTRRQLLSMMAAGTFLAAGGGLVSSCSRDGSASGEVVLKTTDGWPYGPMPTAKEQQGNAGTKAYAEVLGEWMDKNPGVTIKDTKLDVWNQQTLSTAITGGTAPSMFPGDVLGGWNRQAVRSAMAQGLSADVTEHLKTHDIEGKLATYVKPIWQKWAVDGKFYAAPWIYNVGTGLHYRVDLIRQLGLKEPTPEWTWDDVRELARGLTQGKRKGIVLQGWGLNQRLSADGMDFHAKLPAPGTNWNWRYDYSSQADRWVPLIQAMRDMVFKDKSVLADVSMGDGDTLAAFVRGDAAIHNNTVIFFSNAPGSDNAPADLAKRLNKPIEEVAGWMTQPIGLDGRNATTQGQVDLLGFSPDLGDTALDKAISLHAYMQGPGWIRQHTVTYETTKDPKRVFDGANIMPLFAGVVDEVPSSPDEAWGKPFMEQVRRAAATPLVPNESFYFPAELSPGPTETARDDMSSRWANERGDLDLREDLAKLETTLNQQAESFSSSTSDPDFVRAARAYFEAHDAYWRENAPEYHQNVFRSWYENSVLPALKG</sequence>
<evidence type="ECO:0000313" key="6">
    <source>
        <dbReference type="Proteomes" id="UP000638648"/>
    </source>
</evidence>
<dbReference type="Proteomes" id="UP000638648">
    <property type="component" value="Unassembled WGS sequence"/>
</dbReference>
<dbReference type="InterPro" id="IPR006059">
    <property type="entry name" value="SBP"/>
</dbReference>
<reference evidence="5" key="1">
    <citation type="submission" date="2020-10" db="EMBL/GenBank/DDBJ databases">
        <title>Sequencing the genomes of 1000 actinobacteria strains.</title>
        <authorList>
            <person name="Klenk H.-P."/>
        </authorList>
    </citation>
    <scope>NUCLEOTIDE SEQUENCE</scope>
    <source>
        <strain evidence="5">DSM 45354</strain>
    </source>
</reference>
<evidence type="ECO:0000313" key="5">
    <source>
        <dbReference type="EMBL" id="MBE1611736.1"/>
    </source>
</evidence>
<evidence type="ECO:0000256" key="4">
    <source>
        <dbReference type="ARBA" id="ARBA00022729"/>
    </source>
</evidence>
<dbReference type="Gene3D" id="3.40.190.10">
    <property type="entry name" value="Periplasmic binding protein-like II"/>
    <property type="match status" value="1"/>
</dbReference>
<protein>
    <recommendedName>
        <fullName evidence="7">ABC-type glycerol-3-phosphate transport system, substrate-binding protein</fullName>
    </recommendedName>
</protein>
<keyword evidence="3" id="KW-0813">Transport</keyword>
<dbReference type="EMBL" id="JADBEM010000001">
    <property type="protein sequence ID" value="MBE1611736.1"/>
    <property type="molecule type" value="Genomic_DNA"/>
</dbReference>
<dbReference type="PANTHER" id="PTHR43649">
    <property type="entry name" value="ARABINOSE-BINDING PROTEIN-RELATED"/>
    <property type="match status" value="1"/>
</dbReference>
<keyword evidence="4" id="KW-0732">Signal</keyword>
<comment type="similarity">
    <text evidence="2">Belongs to the bacterial solute-binding protein 1 family.</text>
</comment>
<evidence type="ECO:0000256" key="1">
    <source>
        <dbReference type="ARBA" id="ARBA00004196"/>
    </source>
</evidence>
<dbReference type="RefSeq" id="WP_192754903.1">
    <property type="nucleotide sequence ID" value="NZ_BAABJL010000176.1"/>
</dbReference>
<evidence type="ECO:0008006" key="7">
    <source>
        <dbReference type="Google" id="ProtNLM"/>
    </source>
</evidence>
<dbReference type="PANTHER" id="PTHR43649:SF31">
    <property type="entry name" value="SN-GLYCEROL-3-PHOSPHATE-BINDING PERIPLASMIC PROTEIN UGPB"/>
    <property type="match status" value="1"/>
</dbReference>
<name>A0A927N321_9ACTN</name>
<dbReference type="PROSITE" id="PS51318">
    <property type="entry name" value="TAT"/>
    <property type="match status" value="1"/>
</dbReference>
<keyword evidence="6" id="KW-1185">Reference proteome</keyword>
<dbReference type="Pfam" id="PF13416">
    <property type="entry name" value="SBP_bac_8"/>
    <property type="match status" value="1"/>
</dbReference>
<gene>
    <name evidence="5" type="ORF">HEB94_008584</name>
</gene>
<evidence type="ECO:0000256" key="3">
    <source>
        <dbReference type="ARBA" id="ARBA00022448"/>
    </source>
</evidence>
<evidence type="ECO:0000256" key="2">
    <source>
        <dbReference type="ARBA" id="ARBA00008520"/>
    </source>
</evidence>
<dbReference type="InterPro" id="IPR050490">
    <property type="entry name" value="Bact_solute-bd_prot1"/>
</dbReference>
<proteinExistence type="inferred from homology"/>
<comment type="subcellular location">
    <subcellularLocation>
        <location evidence="1">Cell envelope</location>
    </subcellularLocation>
</comment>
<dbReference type="SUPFAM" id="SSF53850">
    <property type="entry name" value="Periplasmic binding protein-like II"/>
    <property type="match status" value="1"/>
</dbReference>